<feature type="repeat" description="TPR" evidence="8">
    <location>
        <begin position="351"/>
        <end position="384"/>
    </location>
</feature>
<dbReference type="Proteomes" id="UP000054359">
    <property type="component" value="Unassembled WGS sequence"/>
</dbReference>
<feature type="repeat" description="TPR" evidence="8">
    <location>
        <begin position="317"/>
        <end position="350"/>
    </location>
</feature>
<dbReference type="InterPro" id="IPR050754">
    <property type="entry name" value="FKBP4/5/8-like"/>
</dbReference>
<keyword evidence="6 7" id="KW-0413">Isomerase</keyword>
<dbReference type="AlphaFoldDB" id="A0A087UB69"/>
<dbReference type="STRING" id="407821.A0A087UB69"/>
<evidence type="ECO:0000259" key="10">
    <source>
        <dbReference type="PROSITE" id="PS50059"/>
    </source>
</evidence>
<feature type="repeat" description="TPR" evidence="8">
    <location>
        <begin position="268"/>
        <end position="301"/>
    </location>
</feature>
<evidence type="ECO:0000256" key="8">
    <source>
        <dbReference type="PROSITE-ProRule" id="PRU00339"/>
    </source>
</evidence>
<dbReference type="PANTHER" id="PTHR46512">
    <property type="entry name" value="PEPTIDYLPROLYL ISOMERASE"/>
    <property type="match status" value="1"/>
</dbReference>
<organism evidence="11 12">
    <name type="scientific">Stegodyphus mimosarum</name>
    <name type="common">African social velvet spider</name>
    <dbReference type="NCBI Taxonomy" id="407821"/>
    <lineage>
        <taxon>Eukaryota</taxon>
        <taxon>Metazoa</taxon>
        <taxon>Ecdysozoa</taxon>
        <taxon>Arthropoda</taxon>
        <taxon>Chelicerata</taxon>
        <taxon>Arachnida</taxon>
        <taxon>Araneae</taxon>
        <taxon>Araneomorphae</taxon>
        <taxon>Entelegynae</taxon>
        <taxon>Eresoidea</taxon>
        <taxon>Eresidae</taxon>
        <taxon>Stegodyphus</taxon>
    </lineage>
</organism>
<dbReference type="OMA" id="FGAEGNE"/>
<dbReference type="InterPro" id="IPR046357">
    <property type="entry name" value="PPIase_dom_sf"/>
</dbReference>
<dbReference type="InterPro" id="IPR011990">
    <property type="entry name" value="TPR-like_helical_dom_sf"/>
</dbReference>
<dbReference type="Pfam" id="PF00254">
    <property type="entry name" value="FKBP_C"/>
    <property type="match status" value="2"/>
</dbReference>
<keyword evidence="12" id="KW-1185">Reference proteome</keyword>
<evidence type="ECO:0000256" key="1">
    <source>
        <dbReference type="ARBA" id="ARBA00000971"/>
    </source>
</evidence>
<feature type="domain" description="PPIase FKBP-type" evidence="10">
    <location>
        <begin position="165"/>
        <end position="251"/>
    </location>
</feature>
<evidence type="ECO:0000256" key="7">
    <source>
        <dbReference type="PROSITE-ProRule" id="PRU00277"/>
    </source>
</evidence>
<evidence type="ECO:0000313" key="11">
    <source>
        <dbReference type="EMBL" id="KFM74608.1"/>
    </source>
</evidence>
<reference evidence="11 12" key="1">
    <citation type="submission" date="2013-11" db="EMBL/GenBank/DDBJ databases">
        <title>Genome sequencing of Stegodyphus mimosarum.</title>
        <authorList>
            <person name="Bechsgaard J."/>
        </authorList>
    </citation>
    <scope>NUCLEOTIDE SEQUENCE [LARGE SCALE GENOMIC DNA]</scope>
</reference>
<keyword evidence="5 7" id="KW-0697">Rotamase</keyword>
<feature type="domain" description="PPIase FKBP-type" evidence="10">
    <location>
        <begin position="48"/>
        <end position="136"/>
    </location>
</feature>
<name>A0A087UB69_STEMI</name>
<dbReference type="FunFam" id="3.10.50.40:FF:000013">
    <property type="entry name" value="Peptidylprolyl isomerase"/>
    <property type="match status" value="1"/>
</dbReference>
<dbReference type="FunFam" id="1.25.40.10:FF:000008">
    <property type="entry name" value="Peptidylprolyl isomerase"/>
    <property type="match status" value="1"/>
</dbReference>
<dbReference type="PANTHER" id="PTHR46512:SF9">
    <property type="entry name" value="PEPTIDYLPROLYL ISOMERASE"/>
    <property type="match status" value="1"/>
</dbReference>
<keyword evidence="4 8" id="KW-0802">TPR repeat</keyword>
<keyword evidence="3" id="KW-0677">Repeat</keyword>
<dbReference type="InterPro" id="IPR001179">
    <property type="entry name" value="PPIase_FKBP_dom"/>
</dbReference>
<comment type="catalytic activity">
    <reaction evidence="1 7">
        <text>[protein]-peptidylproline (omega=180) = [protein]-peptidylproline (omega=0)</text>
        <dbReference type="Rhea" id="RHEA:16237"/>
        <dbReference type="Rhea" id="RHEA-COMP:10747"/>
        <dbReference type="Rhea" id="RHEA-COMP:10748"/>
        <dbReference type="ChEBI" id="CHEBI:83833"/>
        <dbReference type="ChEBI" id="CHEBI:83834"/>
        <dbReference type="EC" id="5.2.1.8"/>
    </reaction>
</comment>
<dbReference type="FunFam" id="3.10.50.40:FF:000025">
    <property type="entry name" value="Peptidylprolyl isomerase"/>
    <property type="match status" value="1"/>
</dbReference>
<dbReference type="Gene3D" id="1.25.40.10">
    <property type="entry name" value="Tetratricopeptide repeat domain"/>
    <property type="match status" value="1"/>
</dbReference>
<dbReference type="SUPFAM" id="SSF54534">
    <property type="entry name" value="FKBP-like"/>
    <property type="match status" value="2"/>
</dbReference>
<evidence type="ECO:0000313" key="12">
    <source>
        <dbReference type="Proteomes" id="UP000054359"/>
    </source>
</evidence>
<feature type="region of interest" description="Disordered" evidence="9">
    <location>
        <begin position="418"/>
        <end position="464"/>
    </location>
</feature>
<dbReference type="PROSITE" id="PS50059">
    <property type="entry name" value="FKBP_PPIASE"/>
    <property type="match status" value="2"/>
</dbReference>
<evidence type="ECO:0000256" key="2">
    <source>
        <dbReference type="ARBA" id="ARBA00013194"/>
    </source>
</evidence>
<evidence type="ECO:0000256" key="3">
    <source>
        <dbReference type="ARBA" id="ARBA00022737"/>
    </source>
</evidence>
<dbReference type="InterPro" id="IPR019734">
    <property type="entry name" value="TPR_rpt"/>
</dbReference>
<evidence type="ECO:0000256" key="5">
    <source>
        <dbReference type="ARBA" id="ARBA00023110"/>
    </source>
</evidence>
<evidence type="ECO:0000256" key="4">
    <source>
        <dbReference type="ARBA" id="ARBA00022803"/>
    </source>
</evidence>
<evidence type="ECO:0000256" key="9">
    <source>
        <dbReference type="SAM" id="MobiDB-lite"/>
    </source>
</evidence>
<accession>A0A087UB69</accession>
<dbReference type="EMBL" id="KK119069">
    <property type="protein sequence ID" value="KFM74608.1"/>
    <property type="molecule type" value="Genomic_DNA"/>
</dbReference>
<protein>
    <recommendedName>
        <fullName evidence="2 7">peptidylprolyl isomerase</fullName>
        <ecNumber evidence="2 7">5.2.1.8</ecNumber>
    </recommendedName>
</protein>
<feature type="compositionally biased region" description="Basic and acidic residues" evidence="9">
    <location>
        <begin position="444"/>
        <end position="464"/>
    </location>
</feature>
<dbReference type="EC" id="5.2.1.8" evidence="2 7"/>
<dbReference type="OrthoDB" id="433738at2759"/>
<dbReference type="SMART" id="SM00028">
    <property type="entry name" value="TPR"/>
    <property type="match status" value="3"/>
</dbReference>
<sequence>MSSEIEKMESDDFYIPGPDAVDISPNQDGGVLKTIVSPGEGDEFPCKGDKVFVHYTGKLMDGTKFDSSVDRGEMFEFTLGKGEVIKAWDIGVATMKKGEKCTLVCHPDYAYGKKGSAPKIPENATLVFDIELIKWQMEDLSPNNDNGILRSLIKEGQGHLTPGDGATVEVHLIGSYEGNVFEERDIKFEIGEGSEVGVVEGLDIALKKFKMGEKSKIILSPKYAFGPNGNSDLNVPPNSTVEYEVTLKSFEKEKESWNMTAEEKLEQSEIVKNKGTSYFKNGKYELATKQYKKIINYLQYESDLEGEAKEKKNTLLVAGYLNLAACYLKLENHHQVIKNCDKALEIESKNAKGLFRKGQAYLALKDYEVAKDNFERVLEVDASNKAAQKNIYLCNENIKKQLAKEKKMYQAIFKKMAEESVEEPDSNSQKNEATSEASSMQENGHVEKMETDDEKQAAAEAVKV</sequence>
<gene>
    <name evidence="11" type="ORF">X975_15198</name>
</gene>
<dbReference type="SUPFAM" id="SSF48452">
    <property type="entry name" value="TPR-like"/>
    <property type="match status" value="1"/>
</dbReference>
<feature type="non-terminal residue" evidence="11">
    <location>
        <position position="464"/>
    </location>
</feature>
<feature type="compositionally biased region" description="Polar residues" evidence="9">
    <location>
        <begin position="426"/>
        <end position="442"/>
    </location>
</feature>
<evidence type="ECO:0000256" key="6">
    <source>
        <dbReference type="ARBA" id="ARBA00023235"/>
    </source>
</evidence>
<proteinExistence type="predicted"/>
<dbReference type="PROSITE" id="PS50005">
    <property type="entry name" value="TPR"/>
    <property type="match status" value="3"/>
</dbReference>
<dbReference type="Gene3D" id="3.10.50.40">
    <property type="match status" value="2"/>
</dbReference>
<dbReference type="Pfam" id="PF13181">
    <property type="entry name" value="TPR_8"/>
    <property type="match status" value="2"/>
</dbReference>
<dbReference type="GO" id="GO:0003755">
    <property type="term" value="F:peptidyl-prolyl cis-trans isomerase activity"/>
    <property type="evidence" value="ECO:0007669"/>
    <property type="project" value="UniProtKB-KW"/>
</dbReference>